<evidence type="ECO:0000256" key="8">
    <source>
        <dbReference type="ARBA" id="ARBA00022612"/>
    </source>
</evidence>
<evidence type="ECO:0000256" key="3">
    <source>
        <dbReference type="ARBA" id="ARBA00017678"/>
    </source>
</evidence>
<evidence type="ECO:0000313" key="17">
    <source>
        <dbReference type="Proteomes" id="UP000159768"/>
    </source>
</evidence>
<dbReference type="GO" id="GO:0039660">
    <property type="term" value="F:structural constituent of virion"/>
    <property type="evidence" value="ECO:0007669"/>
    <property type="project" value="UniProtKB-KW"/>
</dbReference>
<comment type="subcellular location">
    <subcellularLocation>
        <location evidence="15">Host nucleus membrane</location>
        <topology evidence="15">Peripheral membrane protein</topology>
    </subcellularLocation>
    <subcellularLocation>
        <location evidence="1">Virion</location>
    </subcellularLocation>
</comment>
<dbReference type="RefSeq" id="YP_009094123.1">
    <property type="nucleotide sequence ID" value="NC_025356.1"/>
</dbReference>
<dbReference type="InterPro" id="IPR036711">
    <property type="entry name" value="VSV_matrix_sf"/>
</dbReference>
<evidence type="ECO:0000256" key="6">
    <source>
        <dbReference type="ARBA" id="ARBA00022562"/>
    </source>
</evidence>
<keyword evidence="4" id="KW-1187">Viral budding via the host ESCRT complexes</keyword>
<dbReference type="GeneID" id="20964406"/>
<protein>
    <recommendedName>
        <fullName evidence="3">Matrix protein</fullName>
    </recommendedName>
</protein>
<dbReference type="Pfam" id="PF06326">
    <property type="entry name" value="Vesiculo_matrix"/>
    <property type="match status" value="1"/>
</dbReference>
<keyword evidence="17" id="KW-1185">Reference proteome</keyword>
<proteinExistence type="inferred from homology"/>
<evidence type="ECO:0000256" key="4">
    <source>
        <dbReference type="ARBA" id="ARBA00022462"/>
    </source>
</evidence>
<comment type="similarity">
    <text evidence="2">Belongs to the vesiculoviruses matrix protein family.</text>
</comment>
<evidence type="ECO:0000256" key="13">
    <source>
        <dbReference type="ARBA" id="ARBA00023136"/>
    </source>
</evidence>
<evidence type="ECO:0000256" key="9">
    <source>
        <dbReference type="ARBA" id="ARBA00022637"/>
    </source>
</evidence>
<dbReference type="EMBL" id="FJ872827">
    <property type="protein sequence ID" value="ACP28000.1"/>
    <property type="molecule type" value="Viral_cRNA"/>
</dbReference>
<evidence type="ECO:0000256" key="11">
    <source>
        <dbReference type="ARBA" id="ARBA00022844"/>
    </source>
</evidence>
<gene>
    <name evidence="16" type="primary">M</name>
</gene>
<evidence type="ECO:0000256" key="2">
    <source>
        <dbReference type="ARBA" id="ARBA00010182"/>
    </source>
</evidence>
<dbReference type="GO" id="GO:0044200">
    <property type="term" value="C:host cell nuclear membrane"/>
    <property type="evidence" value="ECO:0007669"/>
    <property type="project" value="UniProtKB-SubCell"/>
</dbReference>
<dbReference type="OrthoDB" id="9191at10239"/>
<evidence type="ECO:0000256" key="10">
    <source>
        <dbReference type="ARBA" id="ARBA00022703"/>
    </source>
</evidence>
<dbReference type="GO" id="GO:0039702">
    <property type="term" value="P:viral budding via host ESCRT complex"/>
    <property type="evidence" value="ECO:0007669"/>
    <property type="project" value="UniProtKB-KW"/>
</dbReference>
<evidence type="ECO:0000256" key="1">
    <source>
        <dbReference type="ARBA" id="ARBA00004328"/>
    </source>
</evidence>
<keyword evidence="11" id="KW-0946">Virion</keyword>
<keyword evidence="6" id="KW-1048">Host nucleus</keyword>
<organism evidence="16 17">
    <name type="scientific">Sprivivirus esox</name>
    <dbReference type="NCBI Taxonomy" id="219584"/>
    <lineage>
        <taxon>Viruses</taxon>
        <taxon>Riboviria</taxon>
        <taxon>Orthornavirae</taxon>
        <taxon>Negarnaviricota</taxon>
        <taxon>Haploviricotina</taxon>
        <taxon>Monjiviricetes</taxon>
        <taxon>Mononegavirales</taxon>
        <taxon>Rhabdoviridae</taxon>
        <taxon>Alpharhabdovirinae</taxon>
        <taxon>Sprivivirus</taxon>
    </lineage>
</organism>
<keyword evidence="9" id="KW-1198">Viral budding</keyword>
<keyword evidence="13" id="KW-0472">Membrane</keyword>
<evidence type="ECO:0000256" key="5">
    <source>
        <dbReference type="ARBA" id="ARBA00022553"/>
    </source>
</evidence>
<evidence type="ECO:0000256" key="12">
    <source>
        <dbReference type="ARBA" id="ARBA00022870"/>
    </source>
</evidence>
<keyword evidence="14" id="KW-0468">Viral matrix protein</keyword>
<keyword evidence="10" id="KW-0053">Apoptosis</keyword>
<dbReference type="GO" id="GO:0019031">
    <property type="term" value="C:viral envelope"/>
    <property type="evidence" value="ECO:0007669"/>
    <property type="project" value="InterPro"/>
</dbReference>
<dbReference type="InterPro" id="IPR009397">
    <property type="entry name" value="Vesiculo_matrix"/>
</dbReference>
<dbReference type="SUPFAM" id="SSF75404">
    <property type="entry name" value="VSV matrix protein"/>
    <property type="match status" value="1"/>
</dbReference>
<dbReference type="Gene3D" id="3.10.460.10">
    <property type="entry name" value="VSV matrix protein"/>
    <property type="match status" value="1"/>
</dbReference>
<name>C3VM13_9RHAB</name>
<accession>C3VM13</accession>
<keyword evidence="12" id="KW-1043">Host membrane</keyword>
<evidence type="ECO:0000313" key="16">
    <source>
        <dbReference type="EMBL" id="ACP28000.1"/>
    </source>
</evidence>
<evidence type="ECO:0000256" key="15">
    <source>
        <dbReference type="ARBA" id="ARBA00037802"/>
    </source>
</evidence>
<evidence type="ECO:0000256" key="7">
    <source>
        <dbReference type="ARBA" id="ARBA00022581"/>
    </source>
</evidence>
<dbReference type="KEGG" id="vg:20964406"/>
<keyword evidence="7" id="KW-0945">Host-virus interaction</keyword>
<dbReference type="Proteomes" id="UP000159768">
    <property type="component" value="Segment"/>
</dbReference>
<sequence>MSTLRKIFGIKKSKGTPPTYEESFATAPVMMDTHDTHSHSIQWMRYQVEMDVHVDVPLKSMSDLLGLLKNWDADYKGSKNKRRFYRLVLFRCALDLHSSGSYSADGSAMYSTRVQGSCYVPHRFGQMPAFRREIETFRYPVHQSGYNGVINLRLSICDLHGEKHGFNLLRECQEISPANFKKYLDLVGLEAACSATGEWILDWTSPGPIDVVPKVPTFFLRD</sequence>
<reference evidence="16 17" key="1">
    <citation type="journal article" date="2009" name="Arch. Virol.">
        <title>Characterization of the complete genome sequence of pike fry rhabdovirus.</title>
        <authorList>
            <person name="Chen H.L."/>
            <person name="Liu H."/>
            <person name="Liu Z.X."/>
            <person name="He J.Q."/>
            <person name="Gao L.Y."/>
            <person name="Shi X.J."/>
            <person name="Jiang Y.L."/>
        </authorList>
    </citation>
    <scope>NUCLEOTIDE SEQUENCE [LARGE SCALE GENOMIC DNA]</scope>
    <source>
        <strain evidence="16">F4</strain>
    </source>
</reference>
<evidence type="ECO:0000256" key="14">
    <source>
        <dbReference type="ARBA" id="ARBA00023311"/>
    </source>
</evidence>
<keyword evidence="8" id="KW-1188">Viral release from host cell</keyword>
<keyword evidence="5" id="KW-0597">Phosphoprotein</keyword>